<organism evidence="2 3">
    <name type="scientific">Streptomyces thermolineatus</name>
    <dbReference type="NCBI Taxonomy" id="44033"/>
    <lineage>
        <taxon>Bacteria</taxon>
        <taxon>Bacillati</taxon>
        <taxon>Actinomycetota</taxon>
        <taxon>Actinomycetes</taxon>
        <taxon>Kitasatosporales</taxon>
        <taxon>Streptomycetaceae</taxon>
        <taxon>Streptomyces</taxon>
    </lineage>
</organism>
<evidence type="ECO:0008006" key="4">
    <source>
        <dbReference type="Google" id="ProtNLM"/>
    </source>
</evidence>
<accession>A0ABN3L5E9</accession>
<gene>
    <name evidence="2" type="ORF">GCM10010406_11100</name>
</gene>
<comment type="caution">
    <text evidence="2">The sequence shown here is derived from an EMBL/GenBank/DDBJ whole genome shotgun (WGS) entry which is preliminary data.</text>
</comment>
<proteinExistence type="predicted"/>
<dbReference type="EMBL" id="BAAATA010000004">
    <property type="protein sequence ID" value="GAA2476708.1"/>
    <property type="molecule type" value="Genomic_DNA"/>
</dbReference>
<dbReference type="RefSeq" id="WP_344381967.1">
    <property type="nucleotide sequence ID" value="NZ_BAAATA010000004.1"/>
</dbReference>
<protein>
    <recommendedName>
        <fullName evidence="4">Antitoxin</fullName>
    </recommendedName>
</protein>
<sequence>MRSVFGSRSSDQLRAEASPSPEAQRLLDEAAKDYAKHNSAETQAAYREQLGQVITNGNAQAGSAQR</sequence>
<evidence type="ECO:0000313" key="3">
    <source>
        <dbReference type="Proteomes" id="UP001501358"/>
    </source>
</evidence>
<dbReference type="Proteomes" id="UP001501358">
    <property type="component" value="Unassembled WGS sequence"/>
</dbReference>
<feature type="region of interest" description="Disordered" evidence="1">
    <location>
        <begin position="1"/>
        <end position="24"/>
    </location>
</feature>
<keyword evidence="3" id="KW-1185">Reference proteome</keyword>
<name>A0ABN3L5E9_9ACTN</name>
<evidence type="ECO:0000256" key="1">
    <source>
        <dbReference type="SAM" id="MobiDB-lite"/>
    </source>
</evidence>
<feature type="compositionally biased region" description="Polar residues" evidence="1">
    <location>
        <begin position="1"/>
        <end position="12"/>
    </location>
</feature>
<reference evidence="2 3" key="1">
    <citation type="journal article" date="2019" name="Int. J. Syst. Evol. Microbiol.">
        <title>The Global Catalogue of Microorganisms (GCM) 10K type strain sequencing project: providing services to taxonomists for standard genome sequencing and annotation.</title>
        <authorList>
            <consortium name="The Broad Institute Genomics Platform"/>
            <consortium name="The Broad Institute Genome Sequencing Center for Infectious Disease"/>
            <person name="Wu L."/>
            <person name="Ma J."/>
        </authorList>
    </citation>
    <scope>NUCLEOTIDE SEQUENCE [LARGE SCALE GENOMIC DNA]</scope>
    <source>
        <strain evidence="2 3">JCM 6307</strain>
    </source>
</reference>
<evidence type="ECO:0000313" key="2">
    <source>
        <dbReference type="EMBL" id="GAA2476708.1"/>
    </source>
</evidence>